<gene>
    <name evidence="4" type="ORF">K1I37_09910</name>
</gene>
<accession>T0BQJ5</accession>
<keyword evidence="2" id="KW-0238">DNA-binding</keyword>
<evidence type="ECO:0000256" key="3">
    <source>
        <dbReference type="ARBA" id="ARBA00023163"/>
    </source>
</evidence>
<dbReference type="KEGG" id="aaco:K1I37_09910"/>
<evidence type="ECO:0000256" key="2">
    <source>
        <dbReference type="ARBA" id="ARBA00023125"/>
    </source>
</evidence>
<dbReference type="GO" id="GO:0003700">
    <property type="term" value="F:DNA-binding transcription factor activity"/>
    <property type="evidence" value="ECO:0007669"/>
    <property type="project" value="InterPro"/>
</dbReference>
<dbReference type="InterPro" id="IPR036390">
    <property type="entry name" value="WH_DNA-bd_sf"/>
</dbReference>
<keyword evidence="1" id="KW-0805">Transcription regulation</keyword>
<dbReference type="eggNOG" id="COG1846">
    <property type="taxonomic scope" value="Bacteria"/>
</dbReference>
<evidence type="ECO:0000313" key="5">
    <source>
        <dbReference type="Proteomes" id="UP000829401"/>
    </source>
</evidence>
<dbReference type="GO" id="GO:0003677">
    <property type="term" value="F:DNA binding"/>
    <property type="evidence" value="ECO:0007669"/>
    <property type="project" value="UniProtKB-KW"/>
</dbReference>
<evidence type="ECO:0000313" key="4">
    <source>
        <dbReference type="EMBL" id="UNO50690.1"/>
    </source>
</evidence>
<dbReference type="OrthoDB" id="5327581at2"/>
<dbReference type="SUPFAM" id="SSF46785">
    <property type="entry name" value="Winged helix' DNA-binding domain"/>
    <property type="match status" value="1"/>
</dbReference>
<accession>A0A9E6ZUG2</accession>
<evidence type="ECO:0000256" key="1">
    <source>
        <dbReference type="ARBA" id="ARBA00023015"/>
    </source>
</evidence>
<dbReference type="AlphaFoldDB" id="T0BQJ5"/>
<dbReference type="EMBL" id="CP080467">
    <property type="protein sequence ID" value="UNO50690.1"/>
    <property type="molecule type" value="Genomic_DNA"/>
</dbReference>
<dbReference type="PRINTS" id="PR00598">
    <property type="entry name" value="HTHMARR"/>
</dbReference>
<dbReference type="RefSeq" id="WP_021296501.1">
    <property type="nucleotide sequence ID" value="NZ_AURB01000129.1"/>
</dbReference>
<dbReference type="PANTHER" id="PTHR42756:SF1">
    <property type="entry name" value="TRANSCRIPTIONAL REPRESSOR OF EMRAB OPERON"/>
    <property type="match status" value="1"/>
</dbReference>
<dbReference type="STRING" id="1356854.N007_07320"/>
<dbReference type="Gene3D" id="1.10.10.10">
    <property type="entry name" value="Winged helix-like DNA-binding domain superfamily/Winged helix DNA-binding domain"/>
    <property type="match status" value="1"/>
</dbReference>
<keyword evidence="3" id="KW-0804">Transcription</keyword>
<dbReference type="PROSITE" id="PS50995">
    <property type="entry name" value="HTH_MARR_2"/>
    <property type="match status" value="1"/>
</dbReference>
<keyword evidence="5" id="KW-1185">Reference proteome</keyword>
<dbReference type="InterPro" id="IPR036388">
    <property type="entry name" value="WH-like_DNA-bd_sf"/>
</dbReference>
<reference evidence="5" key="1">
    <citation type="journal article" date="2022" name="G3 (Bethesda)">
        <title>Unveiling the complete genome sequence of Alicyclobacillus acidoterrestris DSM 3922T, a taint-producing strain.</title>
        <authorList>
            <person name="Leonardo I.C."/>
            <person name="Barreto Crespo M.T."/>
            <person name="Gaspar F.B."/>
        </authorList>
    </citation>
    <scope>NUCLEOTIDE SEQUENCE [LARGE SCALE GENOMIC DNA]</scope>
    <source>
        <strain evidence="5">DSM 3922</strain>
    </source>
</reference>
<dbReference type="InterPro" id="IPR000835">
    <property type="entry name" value="HTH_MarR-typ"/>
</dbReference>
<dbReference type="Proteomes" id="UP000829401">
    <property type="component" value="Chromosome"/>
</dbReference>
<name>T0BQJ5_ALIAG</name>
<proteinExistence type="predicted"/>
<dbReference type="Pfam" id="PF12802">
    <property type="entry name" value="MarR_2"/>
    <property type="match status" value="1"/>
</dbReference>
<organism evidence="4 5">
    <name type="scientific">Alicyclobacillus acidoterrestris (strain ATCC 49025 / DSM 3922 / CIP 106132 / NCIMB 13137 / GD3B)</name>
    <dbReference type="NCBI Taxonomy" id="1356854"/>
    <lineage>
        <taxon>Bacteria</taxon>
        <taxon>Bacillati</taxon>
        <taxon>Bacillota</taxon>
        <taxon>Bacilli</taxon>
        <taxon>Bacillales</taxon>
        <taxon>Alicyclobacillaceae</taxon>
        <taxon>Alicyclobacillus</taxon>
    </lineage>
</organism>
<sequence>MAYNPLEDSLGILISQTYRKVAYYTMLHFKPYGVTTEQWLVLLTISRHEGVTQTQLADLTKKDKTTITRIVDSLERKKLVRRRPSADDRRVVHTIATSEGKHLAEVLAHVEREVLDELFATYSEEDKEQLKRALFAVQARVDTQMAVHNPVDEEKSHRTER</sequence>
<dbReference type="PANTHER" id="PTHR42756">
    <property type="entry name" value="TRANSCRIPTIONAL REGULATOR, MARR"/>
    <property type="match status" value="1"/>
</dbReference>
<protein>
    <submittedName>
        <fullName evidence="4">MarR family transcriptional regulator</fullName>
    </submittedName>
</protein>
<dbReference type="SMART" id="SM00347">
    <property type="entry name" value="HTH_MARR"/>
    <property type="match status" value="1"/>
</dbReference>